<dbReference type="EMBL" id="PFDX01000024">
    <property type="protein sequence ID" value="PJE57439.1"/>
    <property type="molecule type" value="Genomic_DNA"/>
</dbReference>
<proteinExistence type="inferred from homology"/>
<evidence type="ECO:0000256" key="4">
    <source>
        <dbReference type="ARBA" id="ARBA00022989"/>
    </source>
</evidence>
<feature type="domain" description="GtrA/DPMS transmembrane" evidence="7">
    <location>
        <begin position="74"/>
        <end position="216"/>
    </location>
</feature>
<dbReference type="PANTHER" id="PTHR38459:SF1">
    <property type="entry name" value="PROPHAGE BACTOPRENOL-LINKED GLUCOSE TRANSLOCASE HOMOLOG"/>
    <property type="match status" value="1"/>
</dbReference>
<feature type="transmembrane region" description="Helical" evidence="6">
    <location>
        <begin position="192"/>
        <end position="211"/>
    </location>
</feature>
<dbReference type="GO" id="GO:0005886">
    <property type="term" value="C:plasma membrane"/>
    <property type="evidence" value="ECO:0007669"/>
    <property type="project" value="TreeGrafter"/>
</dbReference>
<feature type="transmembrane region" description="Helical" evidence="6">
    <location>
        <begin position="116"/>
        <end position="137"/>
    </location>
</feature>
<dbReference type="AlphaFoldDB" id="A0A2M8KBY6"/>
<protein>
    <recommendedName>
        <fullName evidence="7">GtrA/DPMS transmembrane domain-containing protein</fullName>
    </recommendedName>
</protein>
<evidence type="ECO:0000256" key="3">
    <source>
        <dbReference type="ARBA" id="ARBA00022692"/>
    </source>
</evidence>
<feature type="transmembrane region" description="Helical" evidence="6">
    <location>
        <begin position="40"/>
        <end position="63"/>
    </location>
</feature>
<evidence type="ECO:0000313" key="8">
    <source>
        <dbReference type="EMBL" id="PJE57439.1"/>
    </source>
</evidence>
<keyword evidence="4 6" id="KW-1133">Transmembrane helix</keyword>
<reference evidence="9" key="1">
    <citation type="submission" date="2017-09" db="EMBL/GenBank/DDBJ databases">
        <title>Depth-based differentiation of microbial function through sediment-hosted aquifers and enrichment of novel symbionts in the deep terrestrial subsurface.</title>
        <authorList>
            <person name="Probst A.J."/>
            <person name="Ladd B."/>
            <person name="Jarett J.K."/>
            <person name="Geller-Mcgrath D.E."/>
            <person name="Sieber C.M.K."/>
            <person name="Emerson J.B."/>
            <person name="Anantharaman K."/>
            <person name="Thomas B.C."/>
            <person name="Malmstrom R."/>
            <person name="Stieglmeier M."/>
            <person name="Klingl A."/>
            <person name="Woyke T."/>
            <person name="Ryan C.M."/>
            <person name="Banfield J.F."/>
        </authorList>
    </citation>
    <scope>NUCLEOTIDE SEQUENCE [LARGE SCALE GENOMIC DNA]</scope>
</reference>
<dbReference type="PANTHER" id="PTHR38459">
    <property type="entry name" value="PROPHAGE BACTOPRENOL-LINKED GLUCOSE TRANSLOCASE HOMOLOG"/>
    <property type="match status" value="1"/>
</dbReference>
<dbReference type="InterPro" id="IPR007267">
    <property type="entry name" value="GtrA_DPMS_TM"/>
</dbReference>
<evidence type="ECO:0000259" key="7">
    <source>
        <dbReference type="Pfam" id="PF04138"/>
    </source>
</evidence>
<evidence type="ECO:0000256" key="6">
    <source>
        <dbReference type="SAM" id="Phobius"/>
    </source>
</evidence>
<evidence type="ECO:0000256" key="1">
    <source>
        <dbReference type="ARBA" id="ARBA00004141"/>
    </source>
</evidence>
<sequence length="229" mass="25463">MKKSDIFAVLVLGEIASWLILSVIKGLLRAELYYKISGVLHLALPILFPIVCLIFIYLAFVVSKKIAIVSQIAKFILVGGLNTLVDWGILSFLMFASRNSGISSSKTLFEVFSVTIVYYTLFKAISFVIATTNSYVWNKFWTFKRKTTEAVGKEFTQFLVVSIIGFLINVGIASFIFKFIHPLAGLNSDQWGIIAAAIATVVSLIWNFLGYKFIVFEGKKENDGTGNLS</sequence>
<feature type="transmembrane region" description="Helical" evidence="6">
    <location>
        <begin position="7"/>
        <end position="28"/>
    </location>
</feature>
<organism evidence="8 9">
    <name type="scientific">Candidatus Portnoybacteria bacterium CG10_big_fil_rev_8_21_14_0_10_38_18</name>
    <dbReference type="NCBI Taxonomy" id="1974813"/>
    <lineage>
        <taxon>Bacteria</taxon>
        <taxon>Candidatus Portnoyibacteriota</taxon>
    </lineage>
</organism>
<keyword evidence="5 6" id="KW-0472">Membrane</keyword>
<feature type="transmembrane region" description="Helical" evidence="6">
    <location>
        <begin position="75"/>
        <end position="96"/>
    </location>
</feature>
<gene>
    <name evidence="8" type="ORF">COU82_02045</name>
</gene>
<keyword evidence="3 6" id="KW-0812">Transmembrane</keyword>
<dbReference type="GO" id="GO:0000271">
    <property type="term" value="P:polysaccharide biosynthetic process"/>
    <property type="evidence" value="ECO:0007669"/>
    <property type="project" value="InterPro"/>
</dbReference>
<dbReference type="InterPro" id="IPR051401">
    <property type="entry name" value="GtrA_CellWall_Glycosyl"/>
</dbReference>
<evidence type="ECO:0000256" key="2">
    <source>
        <dbReference type="ARBA" id="ARBA00009399"/>
    </source>
</evidence>
<comment type="subcellular location">
    <subcellularLocation>
        <location evidence="1">Membrane</location>
        <topology evidence="1">Multi-pass membrane protein</topology>
    </subcellularLocation>
</comment>
<evidence type="ECO:0000256" key="5">
    <source>
        <dbReference type="ARBA" id="ARBA00023136"/>
    </source>
</evidence>
<evidence type="ECO:0000313" key="9">
    <source>
        <dbReference type="Proteomes" id="UP000231648"/>
    </source>
</evidence>
<comment type="similarity">
    <text evidence="2">Belongs to the GtrA family.</text>
</comment>
<comment type="caution">
    <text evidence="8">The sequence shown here is derived from an EMBL/GenBank/DDBJ whole genome shotgun (WGS) entry which is preliminary data.</text>
</comment>
<name>A0A2M8KBY6_9BACT</name>
<dbReference type="Pfam" id="PF04138">
    <property type="entry name" value="GtrA_DPMS_TM"/>
    <property type="match status" value="1"/>
</dbReference>
<dbReference type="Proteomes" id="UP000231648">
    <property type="component" value="Unassembled WGS sequence"/>
</dbReference>
<accession>A0A2M8KBY6</accession>
<feature type="transmembrane region" description="Helical" evidence="6">
    <location>
        <begin position="158"/>
        <end position="180"/>
    </location>
</feature>